<evidence type="ECO:0000313" key="3">
    <source>
        <dbReference type="Ensembl" id="ENSSFOP00015034465.2"/>
    </source>
</evidence>
<proteinExistence type="predicted"/>
<reference evidence="3" key="3">
    <citation type="submission" date="2025-09" db="UniProtKB">
        <authorList>
            <consortium name="Ensembl"/>
        </authorList>
    </citation>
    <scope>IDENTIFICATION</scope>
</reference>
<name>A0A8C9SMX1_SCLFO</name>
<dbReference type="Proteomes" id="UP000694397">
    <property type="component" value="Chromosome 5"/>
</dbReference>
<evidence type="ECO:0000259" key="2">
    <source>
        <dbReference type="Pfam" id="PF03700"/>
    </source>
</evidence>
<protein>
    <recommendedName>
        <fullName evidence="2">Sorting nexin N-terminal domain-containing protein</fullName>
    </recommendedName>
</protein>
<feature type="domain" description="Sorting nexin N-terminal" evidence="2">
    <location>
        <begin position="4"/>
        <end position="44"/>
    </location>
</feature>
<dbReference type="Ensembl" id="ENSSFOT00015034843.2">
    <property type="protein sequence ID" value="ENSSFOP00015034465.2"/>
    <property type="gene ID" value="ENSSFOG00015021957.2"/>
</dbReference>
<dbReference type="GO" id="GO:0006886">
    <property type="term" value="P:intracellular protein transport"/>
    <property type="evidence" value="ECO:0007669"/>
    <property type="project" value="InterPro"/>
</dbReference>
<evidence type="ECO:0000313" key="4">
    <source>
        <dbReference type="Proteomes" id="UP000694397"/>
    </source>
</evidence>
<accession>A0A8C9SMX1</accession>
<dbReference type="Pfam" id="PF03700">
    <property type="entry name" value="Sorting_nexin"/>
    <property type="match status" value="1"/>
</dbReference>
<feature type="compositionally biased region" description="Acidic residues" evidence="1">
    <location>
        <begin position="14"/>
        <end position="34"/>
    </location>
</feature>
<feature type="region of interest" description="Disordered" evidence="1">
    <location>
        <begin position="1"/>
        <end position="38"/>
    </location>
</feature>
<dbReference type="AlphaFoldDB" id="A0A8C9SMX1"/>
<keyword evidence="4" id="KW-1185">Reference proteome</keyword>
<organism evidence="3 4">
    <name type="scientific">Scleropages formosus</name>
    <name type="common">Asian bonytongue</name>
    <name type="synonym">Osteoglossum formosum</name>
    <dbReference type="NCBI Taxonomy" id="113540"/>
    <lineage>
        <taxon>Eukaryota</taxon>
        <taxon>Metazoa</taxon>
        <taxon>Chordata</taxon>
        <taxon>Craniata</taxon>
        <taxon>Vertebrata</taxon>
        <taxon>Euteleostomi</taxon>
        <taxon>Actinopterygii</taxon>
        <taxon>Neopterygii</taxon>
        <taxon>Teleostei</taxon>
        <taxon>Osteoglossocephala</taxon>
        <taxon>Osteoglossomorpha</taxon>
        <taxon>Osteoglossiformes</taxon>
        <taxon>Osteoglossidae</taxon>
        <taxon>Scleropages</taxon>
    </lineage>
</organism>
<reference evidence="3 4" key="1">
    <citation type="submission" date="2019-04" db="EMBL/GenBank/DDBJ databases">
        <authorList>
            <consortium name="Wellcome Sanger Institute Data Sharing"/>
        </authorList>
    </citation>
    <scope>NUCLEOTIDE SEQUENCE [LARGE SCALE GENOMIC DNA]</scope>
</reference>
<sequence>MAASSERSPPPFPEGDEQEPEAEPEDGDSDEGEDIFIGNVKKSIYSPVIHRPLCAPLNLGF</sequence>
<dbReference type="InterPro" id="IPR005329">
    <property type="entry name" value="Sorting_nexin_N"/>
</dbReference>
<evidence type="ECO:0000256" key="1">
    <source>
        <dbReference type="SAM" id="MobiDB-lite"/>
    </source>
</evidence>
<reference evidence="3" key="2">
    <citation type="submission" date="2025-08" db="UniProtKB">
        <authorList>
            <consortium name="Ensembl"/>
        </authorList>
    </citation>
    <scope>IDENTIFICATION</scope>
</reference>